<proteinExistence type="predicted"/>
<protein>
    <submittedName>
        <fullName evidence="2">Uncharacterized protein</fullName>
    </submittedName>
</protein>
<accession>A0A9P9AJ08</accession>
<dbReference type="EMBL" id="JAGPYM010000109">
    <property type="protein sequence ID" value="KAH6867325.1"/>
    <property type="molecule type" value="Genomic_DNA"/>
</dbReference>
<feature type="compositionally biased region" description="Basic and acidic residues" evidence="1">
    <location>
        <begin position="1"/>
        <end position="10"/>
    </location>
</feature>
<keyword evidence="3" id="KW-1185">Reference proteome</keyword>
<organism evidence="2 3">
    <name type="scientific">Thelonectria olida</name>
    <dbReference type="NCBI Taxonomy" id="1576542"/>
    <lineage>
        <taxon>Eukaryota</taxon>
        <taxon>Fungi</taxon>
        <taxon>Dikarya</taxon>
        <taxon>Ascomycota</taxon>
        <taxon>Pezizomycotina</taxon>
        <taxon>Sordariomycetes</taxon>
        <taxon>Hypocreomycetidae</taxon>
        <taxon>Hypocreales</taxon>
        <taxon>Nectriaceae</taxon>
        <taxon>Thelonectria</taxon>
    </lineage>
</organism>
<feature type="region of interest" description="Disordered" evidence="1">
    <location>
        <begin position="1"/>
        <end position="22"/>
    </location>
</feature>
<comment type="caution">
    <text evidence="2">The sequence shown here is derived from an EMBL/GenBank/DDBJ whole genome shotgun (WGS) entry which is preliminary data.</text>
</comment>
<dbReference type="AlphaFoldDB" id="A0A9P9AJ08"/>
<name>A0A9P9AJ08_9HYPO</name>
<dbReference type="Proteomes" id="UP000777438">
    <property type="component" value="Unassembled WGS sequence"/>
</dbReference>
<reference evidence="2 3" key="1">
    <citation type="journal article" date="2021" name="Nat. Commun.">
        <title>Genetic determinants of endophytism in the Arabidopsis root mycobiome.</title>
        <authorList>
            <person name="Mesny F."/>
            <person name="Miyauchi S."/>
            <person name="Thiergart T."/>
            <person name="Pickel B."/>
            <person name="Atanasova L."/>
            <person name="Karlsson M."/>
            <person name="Huettel B."/>
            <person name="Barry K.W."/>
            <person name="Haridas S."/>
            <person name="Chen C."/>
            <person name="Bauer D."/>
            <person name="Andreopoulos W."/>
            <person name="Pangilinan J."/>
            <person name="LaButti K."/>
            <person name="Riley R."/>
            <person name="Lipzen A."/>
            <person name="Clum A."/>
            <person name="Drula E."/>
            <person name="Henrissat B."/>
            <person name="Kohler A."/>
            <person name="Grigoriev I.V."/>
            <person name="Martin F.M."/>
            <person name="Hacquard S."/>
        </authorList>
    </citation>
    <scope>NUCLEOTIDE SEQUENCE [LARGE SCALE GENOMIC DNA]</scope>
    <source>
        <strain evidence="2 3">MPI-CAGE-CH-0241</strain>
    </source>
</reference>
<evidence type="ECO:0000313" key="2">
    <source>
        <dbReference type="EMBL" id="KAH6867325.1"/>
    </source>
</evidence>
<evidence type="ECO:0000256" key="1">
    <source>
        <dbReference type="SAM" id="MobiDB-lite"/>
    </source>
</evidence>
<evidence type="ECO:0000313" key="3">
    <source>
        <dbReference type="Proteomes" id="UP000777438"/>
    </source>
</evidence>
<gene>
    <name evidence="2" type="ORF">B0T10DRAFT_467942</name>
</gene>
<sequence>MIRQQAEKRPRPTIQETIRKRELARKREAIQKKREAIQAELASQPSFQRAGLDFQHAQHAQYAQQSQQMPLSMANSVPQVPQISPDEYDLAGISINELMPTDEDDEAENEETKQNIETIMLLLESMGKKLDMWVLSAEPRGNTDDSSQIRDQSITCIDSPVLRRRKPILASNKSRSSHSTRCTAKFSEVGAAVKEIGTSVKAISGTFGSTGDQLLFDPTTLSSSLHEERSACYRRELVSSGSRVARPTDKPLLAVV</sequence>